<dbReference type="Proteomes" id="UP000190460">
    <property type="component" value="Unassembled WGS sequence"/>
</dbReference>
<accession>A0A1T4X829</accession>
<evidence type="ECO:0000313" key="2">
    <source>
        <dbReference type="Proteomes" id="UP000190460"/>
    </source>
</evidence>
<dbReference type="STRING" id="92487.SAMN02745130_02629"/>
<proteinExistence type="predicted"/>
<dbReference type="AlphaFoldDB" id="A0A1T4X829"/>
<sequence length="179" mass="17774">MSCTELASNLAFADTAGDTQTVSVTVPSIKLLDIKAASGTSTSADEADALSFTLTAPTAAGDNFANATTGGFYDVTSNVASGGSTTRKITVAADTLGAGWKLTLAPTAVSGATANTISFTSSDVASKDLVTAVGNIAAKDTAISYTFGPESASIVPSYTGADGTTAENITLTYTLSDDS</sequence>
<reference evidence="1 2" key="1">
    <citation type="submission" date="2017-02" db="EMBL/GenBank/DDBJ databases">
        <authorList>
            <person name="Peterson S.W."/>
        </authorList>
    </citation>
    <scope>NUCLEOTIDE SEQUENCE [LARGE SCALE GENOMIC DNA]</scope>
    <source>
        <strain evidence="1 2">ATCC 49788</strain>
    </source>
</reference>
<organism evidence="1 2">
    <name type="scientific">Thiothrix eikelboomii</name>
    <dbReference type="NCBI Taxonomy" id="92487"/>
    <lineage>
        <taxon>Bacteria</taxon>
        <taxon>Pseudomonadati</taxon>
        <taxon>Pseudomonadota</taxon>
        <taxon>Gammaproteobacteria</taxon>
        <taxon>Thiotrichales</taxon>
        <taxon>Thiotrichaceae</taxon>
        <taxon>Thiothrix</taxon>
    </lineage>
</organism>
<gene>
    <name evidence="1" type="ORF">SAMN02745130_02629</name>
</gene>
<dbReference type="EMBL" id="FUYB01000014">
    <property type="protein sequence ID" value="SKA85736.1"/>
    <property type="molecule type" value="Genomic_DNA"/>
</dbReference>
<evidence type="ECO:0000313" key="1">
    <source>
        <dbReference type="EMBL" id="SKA85736.1"/>
    </source>
</evidence>
<dbReference type="RefSeq" id="WP_078923087.1">
    <property type="nucleotide sequence ID" value="NZ_FUYB01000014.1"/>
</dbReference>
<protein>
    <recommendedName>
        <fullName evidence="3">WxL domain surface cell wall-binding</fullName>
    </recommendedName>
</protein>
<evidence type="ECO:0008006" key="3">
    <source>
        <dbReference type="Google" id="ProtNLM"/>
    </source>
</evidence>
<keyword evidence="2" id="KW-1185">Reference proteome</keyword>
<name>A0A1T4X829_9GAMM</name>